<feature type="region of interest" description="Disordered" evidence="13">
    <location>
        <begin position="346"/>
        <end position="370"/>
    </location>
</feature>
<keyword evidence="5 12" id="KW-0812">Transmembrane</keyword>
<dbReference type="InterPro" id="IPR001873">
    <property type="entry name" value="ENaC"/>
</dbReference>
<evidence type="ECO:0000256" key="5">
    <source>
        <dbReference type="ARBA" id="ARBA00022692"/>
    </source>
</evidence>
<evidence type="ECO:0000313" key="15">
    <source>
        <dbReference type="Proteomes" id="UP000095280"/>
    </source>
</evidence>
<evidence type="ECO:0000256" key="9">
    <source>
        <dbReference type="ARBA" id="ARBA00023136"/>
    </source>
</evidence>
<dbReference type="PANTHER" id="PTHR11690">
    <property type="entry name" value="AMILORIDE-SENSITIVE SODIUM CHANNEL-RELATED"/>
    <property type="match status" value="1"/>
</dbReference>
<organism evidence="15 16">
    <name type="scientific">Macrostomum lignano</name>
    <dbReference type="NCBI Taxonomy" id="282301"/>
    <lineage>
        <taxon>Eukaryota</taxon>
        <taxon>Metazoa</taxon>
        <taxon>Spiralia</taxon>
        <taxon>Lophotrochozoa</taxon>
        <taxon>Platyhelminthes</taxon>
        <taxon>Rhabditophora</taxon>
        <taxon>Macrostomorpha</taxon>
        <taxon>Macrostomida</taxon>
        <taxon>Macrostomidae</taxon>
        <taxon>Macrostomum</taxon>
    </lineage>
</organism>
<dbReference type="Gene3D" id="2.60.120.590">
    <property type="entry name" value="Alpha-ketoglutarate-dependent dioxygenase AlkB-like"/>
    <property type="match status" value="1"/>
</dbReference>
<keyword evidence="4 12" id="KW-0894">Sodium channel</keyword>
<evidence type="ECO:0000256" key="4">
    <source>
        <dbReference type="ARBA" id="ARBA00022461"/>
    </source>
</evidence>
<dbReference type="Pfam" id="PF00858">
    <property type="entry name" value="ASC"/>
    <property type="match status" value="1"/>
</dbReference>
<dbReference type="GO" id="GO:0005886">
    <property type="term" value="C:plasma membrane"/>
    <property type="evidence" value="ECO:0007669"/>
    <property type="project" value="TreeGrafter"/>
</dbReference>
<dbReference type="PRINTS" id="PR01078">
    <property type="entry name" value="AMINACHANNEL"/>
</dbReference>
<comment type="cofactor">
    <cofactor evidence="1">
        <name>Fe(2+)</name>
        <dbReference type="ChEBI" id="CHEBI:29033"/>
    </cofactor>
</comment>
<feature type="compositionally biased region" description="Polar residues" evidence="13">
    <location>
        <begin position="513"/>
        <end position="525"/>
    </location>
</feature>
<accession>A0A1I8I716</accession>
<reference evidence="16" key="1">
    <citation type="submission" date="2016-11" db="UniProtKB">
        <authorList>
            <consortium name="WormBaseParasite"/>
        </authorList>
    </citation>
    <scope>IDENTIFICATION</scope>
</reference>
<evidence type="ECO:0000256" key="11">
    <source>
        <dbReference type="ARBA" id="ARBA00023303"/>
    </source>
</evidence>
<keyword evidence="7" id="KW-0915">Sodium</keyword>
<dbReference type="WBParaSite" id="maker-uti_cns_0010380-snap-gene-0.5-mRNA-1">
    <property type="protein sequence ID" value="maker-uti_cns_0010380-snap-gene-0.5-mRNA-1"/>
    <property type="gene ID" value="maker-uti_cns_0010380-snap-gene-0.5"/>
</dbReference>
<comment type="similarity">
    <text evidence="12">Belongs to the amiloride-sensitive sodium channel (TC 1.A.6) family.</text>
</comment>
<feature type="region of interest" description="Disordered" evidence="13">
    <location>
        <begin position="443"/>
        <end position="468"/>
    </location>
</feature>
<keyword evidence="15" id="KW-1185">Reference proteome</keyword>
<keyword evidence="6" id="KW-1133">Transmembrane helix</keyword>
<protein>
    <submittedName>
        <fullName evidence="16">RNase H domain-containing protein</fullName>
    </submittedName>
</protein>
<dbReference type="PROSITE" id="PS50879">
    <property type="entry name" value="RNASE_H_1"/>
    <property type="match status" value="1"/>
</dbReference>
<evidence type="ECO:0000256" key="2">
    <source>
        <dbReference type="ARBA" id="ARBA00004141"/>
    </source>
</evidence>
<evidence type="ECO:0000256" key="7">
    <source>
        <dbReference type="ARBA" id="ARBA00023053"/>
    </source>
</evidence>
<evidence type="ECO:0000256" key="10">
    <source>
        <dbReference type="ARBA" id="ARBA00023201"/>
    </source>
</evidence>
<keyword evidence="10 12" id="KW-0739">Sodium transport</keyword>
<dbReference type="InterPro" id="IPR012337">
    <property type="entry name" value="RNaseH-like_sf"/>
</dbReference>
<evidence type="ECO:0000313" key="16">
    <source>
        <dbReference type="WBParaSite" id="maker-uti_cns_0010380-snap-gene-0.5-mRNA-1"/>
    </source>
</evidence>
<evidence type="ECO:0000256" key="3">
    <source>
        <dbReference type="ARBA" id="ARBA00022448"/>
    </source>
</evidence>
<feature type="region of interest" description="Disordered" evidence="13">
    <location>
        <begin position="507"/>
        <end position="528"/>
    </location>
</feature>
<dbReference type="GO" id="GO:0003676">
    <property type="term" value="F:nucleic acid binding"/>
    <property type="evidence" value="ECO:0007669"/>
    <property type="project" value="InterPro"/>
</dbReference>
<feature type="compositionally biased region" description="Basic residues" evidence="13">
    <location>
        <begin position="1"/>
        <end position="10"/>
    </location>
</feature>
<feature type="compositionally biased region" description="Low complexity" evidence="13">
    <location>
        <begin position="445"/>
        <end position="468"/>
    </location>
</feature>
<feature type="region of interest" description="Disordered" evidence="13">
    <location>
        <begin position="1"/>
        <end position="58"/>
    </location>
</feature>
<feature type="compositionally biased region" description="Low complexity" evidence="13">
    <location>
        <begin position="553"/>
        <end position="566"/>
    </location>
</feature>
<evidence type="ECO:0000256" key="13">
    <source>
        <dbReference type="SAM" id="MobiDB-lite"/>
    </source>
</evidence>
<dbReference type="GO" id="GO:0004523">
    <property type="term" value="F:RNA-DNA hybrid ribonuclease activity"/>
    <property type="evidence" value="ECO:0007669"/>
    <property type="project" value="InterPro"/>
</dbReference>
<keyword evidence="3 12" id="KW-0813">Transport</keyword>
<name>A0A1I8I716_9PLAT</name>
<dbReference type="InterPro" id="IPR037151">
    <property type="entry name" value="AlkB-like_sf"/>
</dbReference>
<keyword evidence="9" id="KW-0472">Membrane</keyword>
<evidence type="ECO:0000256" key="6">
    <source>
        <dbReference type="ARBA" id="ARBA00022989"/>
    </source>
</evidence>
<proteinExistence type="inferred from homology"/>
<feature type="domain" description="RNase H type-1" evidence="14">
    <location>
        <begin position="195"/>
        <end position="312"/>
    </location>
</feature>
<feature type="compositionally biased region" description="Polar residues" evidence="13">
    <location>
        <begin position="349"/>
        <end position="361"/>
    </location>
</feature>
<dbReference type="InterPro" id="IPR002156">
    <property type="entry name" value="RNaseH_domain"/>
</dbReference>
<dbReference type="Gene3D" id="3.30.420.10">
    <property type="entry name" value="Ribonuclease H-like superfamily/Ribonuclease H"/>
    <property type="match status" value="1"/>
</dbReference>
<comment type="subcellular location">
    <subcellularLocation>
        <location evidence="2">Membrane</location>
        <topology evidence="2">Multi-pass membrane protein</topology>
    </subcellularLocation>
</comment>
<evidence type="ECO:0000259" key="14">
    <source>
        <dbReference type="PROSITE" id="PS50879"/>
    </source>
</evidence>
<dbReference type="Pfam" id="PF00075">
    <property type="entry name" value="RNase_H"/>
    <property type="match status" value="1"/>
</dbReference>
<sequence>DRPTKSKRQGPHQARSDLGSDFVDLTPDDQSLADNGEDLLRSISPRPGSQSSHSHEPSMANDYASLVWASGLSVKSNLDALYKTQGRACRMTMGAPPSTPFEGMNAFLCAPPLDIYIKGEAAKSTRRLLDAGVAFKKVRAFKKRSLIPHSDLCLKALEECGGLNILMDSIPATLLLSQRYKVTIQPRHEASDSWSDSEVHCYTDGSMRHGLSGFGACVFFKGEVSEVLAISSCAAELRRRQLSGRKFIFHSDSQAALRALCRSTASSRSVLDCNTQLNGLALGNQVELRWIPGHAGFLGNKRADLLAKAGSAGALLGPGPGAPIPASVINSRVKRWTDSEHLRRWHDTQPGSLTSGQTRFSPTFAGPRASRCSPGTLARYLKDTGRADFFPTAGEEDRAAGETDGLLTMSGDCQANFFHRIPPQHHKRGRRFNLTFRWTHEDPNTGATGASLAPSAPSATKTATPNTAVPLTASMAPVDLDESAQSAEHRSQRIVCSNNDTTTASTIAASSNEPTASTSTETNADSVVDGGATTIGDVAASADATISNDPSAAAVAASDGSPAAGGTTEVASPENGCTSAADDLFVTPPLPRVGLPASPAKRRLPSPDSEDSPGGPERHRPHLNDSPSTFEQPVSLIISRDCRNLVLCPKPFEGLKLPAITEVHEYSLSALPSLLRSAALRNRQCAQSTVLVLPDELLSTDHWRELLSEAIDLLRADSLTHIRAATMTLSGHGCFSRHQYLQGNATNATCSFCNSGDETAEHFFELFHAETSGRSAQLAVMGVLRMLAETFVFNTSMRGFMKLYKTPHRFLRCLWALYAISMLSLWITACYFLIEHYSGFYVTVQQSERIQDITPLPSITLCSQAPMGDHAASLWSNGTIMSPMHLHAAMKRSMRNAFGNGTSRRLSQFYAAKDVFYADKISTYFQNIDITEARRIGMRPEDLLVFCLMKHTPNNNPSVSHDEICRLSVKWVRHPLYLNCYTVTVDQEDTLDVSSVSLILRSGVAQPLPLQGHVFDLFSQSQGLKISLHEQGSHPNIDESAISVGMGRNTEIRYTLVQHRRLNLGNQRSNCLDSEKTAKQRVLRDFDETYNYTFDACMSQAIGQLILGECNCVSAFHLVTQVPTRNTPFCHYHEGENTSSLLSRLDCVRNIKLPHRIAQLRTTTCLRRCNFNQFDMQVSSAQWMPTRWQLKLVLQLAPAWDIMIDHHSSEAEVAEARRRLMSFIDSPNEQRQLLSNTSEPDISRLTLVTVSRATYNTILKTETLQVTLSTLLAQIGGLGSVTIGLTITVLFEACEYFYLTTNSGRHSLGDNEDEDASSESWKAEARIHRPLALA</sequence>
<dbReference type="Gene3D" id="2.60.470.10">
    <property type="entry name" value="Acid-sensing ion channels like domains"/>
    <property type="match status" value="1"/>
</dbReference>
<feature type="region of interest" description="Disordered" evidence="13">
    <location>
        <begin position="553"/>
        <end position="630"/>
    </location>
</feature>
<keyword evidence="8 12" id="KW-0406">Ion transport</keyword>
<dbReference type="Proteomes" id="UP000095280">
    <property type="component" value="Unplaced"/>
</dbReference>
<evidence type="ECO:0000256" key="1">
    <source>
        <dbReference type="ARBA" id="ARBA00001954"/>
    </source>
</evidence>
<dbReference type="InterPro" id="IPR036397">
    <property type="entry name" value="RNaseH_sf"/>
</dbReference>
<dbReference type="SUPFAM" id="SSF51197">
    <property type="entry name" value="Clavaminate synthase-like"/>
    <property type="match status" value="1"/>
</dbReference>
<dbReference type="CDD" id="cd09276">
    <property type="entry name" value="Rnase_HI_RT_non_LTR"/>
    <property type="match status" value="1"/>
</dbReference>
<evidence type="ECO:0000256" key="12">
    <source>
        <dbReference type="RuleBase" id="RU000679"/>
    </source>
</evidence>
<dbReference type="GO" id="GO:0015280">
    <property type="term" value="F:ligand-gated sodium channel activity"/>
    <property type="evidence" value="ECO:0007669"/>
    <property type="project" value="TreeGrafter"/>
</dbReference>
<keyword evidence="11 12" id="KW-0407">Ion channel</keyword>
<dbReference type="SUPFAM" id="SSF53098">
    <property type="entry name" value="Ribonuclease H-like"/>
    <property type="match status" value="1"/>
</dbReference>
<evidence type="ECO:0000256" key="8">
    <source>
        <dbReference type="ARBA" id="ARBA00023065"/>
    </source>
</evidence>